<name>M7ZJS0_TRIUA</name>
<evidence type="ECO:0000256" key="10">
    <source>
        <dbReference type="ARBA" id="ARBA00023283"/>
    </source>
</evidence>
<dbReference type="eggNOG" id="ENOG502QVXS">
    <property type="taxonomic scope" value="Eukaryota"/>
</dbReference>
<sequence length="530" mass="57908">MSFVIRQRLDFHTLTSSEVLDEFVAMNILEKTADNVVLRSQRENKPNLALKAKLCVEEEEEEEEESNPEDTKNPLWPKEKDNAPLKWSHHQPKAHTLPKNNMKALILKNMTKGKIMLKTVLTHQVMPKVKFSPPSKFKNKNKIKTMLKMIKPVVPDLTTVMNILSIKLAVSTPGVQRQSATAPLSQQVVPLALNRHQQLGAASLAALLAAVCLLHAGGAAAAELSVDYYDCTCPDAYKIVQGVLVEAHQSDPRIFASLIRLHFHDCFVQGCDGSLLLDTFDGMESEKDARPNNGSARGFDVVDAAKAALEDACPGVVSCADILAIAAEISVELSGGPGWNVLLGRLDSFTSSKADAENLPGPFDGLDVLRAKFRNATLDDTTDLVALSGGHTFGRVQCQFVTGRLYNFSGTNQPDPSLDATYRAFLSQRCPRNGDGTSLNDLDPTTPDNFDRNYFTNLEVNRGFLQSDQELKSDPGAAGTTAPIVDRFAGSQEAFFSSFVNSMIKMGNIRPVTDPSQGEVRNRCAFVNSN</sequence>
<dbReference type="EMBL" id="KD205294">
    <property type="protein sequence ID" value="EMS52565.1"/>
    <property type="molecule type" value="Genomic_DNA"/>
</dbReference>
<evidence type="ECO:0000256" key="2">
    <source>
        <dbReference type="ARBA" id="ARBA00006873"/>
    </source>
</evidence>
<dbReference type="InterPro" id="IPR019793">
    <property type="entry name" value="Peroxidases_heam-ligand_BS"/>
</dbReference>
<comment type="cofactor">
    <cofactor evidence="14">
        <name>heme b</name>
        <dbReference type="ChEBI" id="CHEBI:60344"/>
    </cofactor>
    <text evidence="14">Binds 1 heme b (iron(II)-protoporphyrin IX) group per subunit.</text>
</comment>
<dbReference type="CDD" id="cd00693">
    <property type="entry name" value="secretory_peroxidase"/>
    <property type="match status" value="1"/>
</dbReference>
<feature type="binding site" evidence="14">
    <location>
        <position position="268"/>
    </location>
    <ligand>
        <name>Ca(2+)</name>
        <dbReference type="ChEBI" id="CHEBI:29108"/>
        <label>1</label>
    </ligand>
</feature>
<feature type="binding site" evidence="13">
    <location>
        <position position="360"/>
    </location>
    <ligand>
        <name>substrate</name>
    </ligand>
</feature>
<feature type="binding site" description="axial binding residue" evidence="14">
    <location>
        <position position="391"/>
    </location>
    <ligand>
        <name>heme b</name>
        <dbReference type="ChEBI" id="CHEBI:60344"/>
    </ligand>
    <ligandPart>
        <name>Fe</name>
        <dbReference type="ChEBI" id="CHEBI:18248"/>
    </ligandPart>
</feature>
<feature type="disulfide bond" evidence="16">
    <location>
        <begin position="233"/>
        <end position="313"/>
    </location>
</feature>
<dbReference type="OMA" id="RAPCAQT"/>
<evidence type="ECO:0000256" key="16">
    <source>
        <dbReference type="PIRSR" id="PIRSR600823-5"/>
    </source>
</evidence>
<dbReference type="InterPro" id="IPR033905">
    <property type="entry name" value="Secretory_peroxidase"/>
</dbReference>
<keyword evidence="6 14" id="KW-0106">Calcium</keyword>
<keyword evidence="11" id="KW-0376">Hydrogen peroxide</keyword>
<keyword evidence="4" id="KW-0349">Heme</keyword>
<feature type="active site" description="Proton acceptor" evidence="12">
    <location>
        <position position="264"/>
    </location>
</feature>
<evidence type="ECO:0000256" key="12">
    <source>
        <dbReference type="PIRSR" id="PIRSR600823-1"/>
    </source>
</evidence>
<dbReference type="PANTHER" id="PTHR31388:SF52">
    <property type="entry name" value="PEROXIDASE"/>
    <property type="match status" value="1"/>
</dbReference>
<keyword evidence="5 14" id="KW-0479">Metal-binding</keyword>
<reference evidence="19" key="1">
    <citation type="journal article" date="2013" name="Nature">
        <title>Draft genome of the wheat A-genome progenitor Triticum urartu.</title>
        <authorList>
            <person name="Ling H.Q."/>
            <person name="Zhao S."/>
            <person name="Liu D."/>
            <person name="Wang J."/>
            <person name="Sun H."/>
            <person name="Zhang C."/>
            <person name="Fan H."/>
            <person name="Li D."/>
            <person name="Dong L."/>
            <person name="Tao Y."/>
            <person name="Gao C."/>
            <person name="Wu H."/>
            <person name="Li Y."/>
            <person name="Cui Y."/>
            <person name="Guo X."/>
            <person name="Zheng S."/>
            <person name="Wang B."/>
            <person name="Yu K."/>
            <person name="Liang Q."/>
            <person name="Yang W."/>
            <person name="Lou X."/>
            <person name="Chen J."/>
            <person name="Feng M."/>
            <person name="Jian J."/>
            <person name="Zhang X."/>
            <person name="Luo G."/>
            <person name="Jiang Y."/>
            <person name="Liu J."/>
            <person name="Wang Z."/>
            <person name="Sha Y."/>
            <person name="Zhang B."/>
            <person name="Wu H."/>
            <person name="Tang D."/>
            <person name="Shen Q."/>
            <person name="Xue P."/>
            <person name="Zou S."/>
            <person name="Wang X."/>
            <person name="Liu X."/>
            <person name="Wang F."/>
            <person name="Yang Y."/>
            <person name="An X."/>
            <person name="Dong Z."/>
            <person name="Zhang K."/>
            <person name="Zhang X."/>
            <person name="Luo M.C."/>
            <person name="Dvorak J."/>
            <person name="Tong Y."/>
            <person name="Wang J."/>
            <person name="Yang H."/>
            <person name="Li Z."/>
            <person name="Wang D."/>
            <person name="Zhang A."/>
            <person name="Wang J."/>
        </authorList>
    </citation>
    <scope>NUCLEOTIDE SEQUENCE</scope>
</reference>
<comment type="catalytic activity">
    <reaction evidence="1">
        <text>2 a phenolic donor + H2O2 = 2 a phenolic radical donor + 2 H2O</text>
        <dbReference type="Rhea" id="RHEA:56136"/>
        <dbReference type="ChEBI" id="CHEBI:15377"/>
        <dbReference type="ChEBI" id="CHEBI:16240"/>
        <dbReference type="ChEBI" id="CHEBI:139520"/>
        <dbReference type="ChEBI" id="CHEBI:139521"/>
        <dbReference type="EC" id="1.11.1.7"/>
    </reaction>
</comment>
<dbReference type="Gene3D" id="1.10.420.10">
    <property type="entry name" value="Peroxidase, domain 2"/>
    <property type="match status" value="1"/>
</dbReference>
<dbReference type="InterPro" id="IPR010255">
    <property type="entry name" value="Haem_peroxidase_sf"/>
</dbReference>
<feature type="compositionally biased region" description="Acidic residues" evidence="17">
    <location>
        <begin position="57"/>
        <end position="68"/>
    </location>
</feature>
<evidence type="ECO:0000256" key="4">
    <source>
        <dbReference type="ARBA" id="ARBA00022617"/>
    </source>
</evidence>
<feature type="site" description="Transition state stabilizer" evidence="15">
    <location>
        <position position="260"/>
    </location>
</feature>
<dbReference type="GO" id="GO:0020037">
    <property type="term" value="F:heme binding"/>
    <property type="evidence" value="ECO:0007669"/>
    <property type="project" value="InterPro"/>
</dbReference>
<dbReference type="PROSITE" id="PS50873">
    <property type="entry name" value="PEROXIDASE_4"/>
    <property type="match status" value="1"/>
</dbReference>
<feature type="binding site" evidence="14">
    <location>
        <position position="272"/>
    </location>
    <ligand>
        <name>Ca(2+)</name>
        <dbReference type="ChEBI" id="CHEBI:29108"/>
        <label>1</label>
    </ligand>
</feature>
<evidence type="ECO:0000256" key="1">
    <source>
        <dbReference type="ARBA" id="ARBA00000189"/>
    </source>
</evidence>
<evidence type="ECO:0000313" key="19">
    <source>
        <dbReference type="EMBL" id="EMS52565.1"/>
    </source>
</evidence>
<evidence type="ECO:0000256" key="17">
    <source>
        <dbReference type="SAM" id="MobiDB-lite"/>
    </source>
</evidence>
<dbReference type="FunFam" id="1.10.420.10:FF:000001">
    <property type="entry name" value="Peroxidase"/>
    <property type="match status" value="1"/>
</dbReference>
<dbReference type="Gene3D" id="1.10.520.10">
    <property type="match status" value="1"/>
</dbReference>
<evidence type="ECO:0000256" key="7">
    <source>
        <dbReference type="ARBA" id="ARBA00023002"/>
    </source>
</evidence>
<feature type="domain" description="Plant heme peroxidase family profile" evidence="18">
    <location>
        <begin position="223"/>
        <end position="528"/>
    </location>
</feature>
<dbReference type="GO" id="GO:0006979">
    <property type="term" value="P:response to oxidative stress"/>
    <property type="evidence" value="ECO:0007669"/>
    <property type="project" value="InterPro"/>
</dbReference>
<feature type="binding site" evidence="14">
    <location>
        <position position="451"/>
    </location>
    <ligand>
        <name>Ca(2+)</name>
        <dbReference type="ChEBI" id="CHEBI:29108"/>
        <label>2</label>
    </ligand>
</feature>
<comment type="cofactor">
    <cofactor evidence="14">
        <name>Ca(2+)</name>
        <dbReference type="ChEBI" id="CHEBI:29108"/>
    </cofactor>
    <text evidence="14">Binds 2 calcium ions per subunit.</text>
</comment>
<evidence type="ECO:0000256" key="6">
    <source>
        <dbReference type="ARBA" id="ARBA00022837"/>
    </source>
</evidence>
<dbReference type="PANTHER" id="PTHR31388">
    <property type="entry name" value="PEROXIDASE 72-RELATED"/>
    <property type="match status" value="1"/>
</dbReference>
<accession>M7ZJS0</accession>
<dbReference type="GO" id="GO:0140825">
    <property type="term" value="F:lactoperoxidase activity"/>
    <property type="evidence" value="ECO:0007669"/>
    <property type="project" value="UniProtKB-EC"/>
</dbReference>
<dbReference type="InterPro" id="IPR000823">
    <property type="entry name" value="Peroxidase_pln"/>
</dbReference>
<evidence type="ECO:0000256" key="9">
    <source>
        <dbReference type="ARBA" id="ARBA00023157"/>
    </source>
</evidence>
<comment type="similarity">
    <text evidence="2">Belongs to the peroxidase family. Ascorbate peroxidase subfamily.</text>
</comment>
<dbReference type="GO" id="GO:0046872">
    <property type="term" value="F:metal ion binding"/>
    <property type="evidence" value="ECO:0007669"/>
    <property type="project" value="UniProtKB-KW"/>
</dbReference>
<evidence type="ECO:0000256" key="8">
    <source>
        <dbReference type="ARBA" id="ARBA00023004"/>
    </source>
</evidence>
<evidence type="ECO:0000256" key="5">
    <source>
        <dbReference type="ARBA" id="ARBA00022723"/>
    </source>
</evidence>
<evidence type="ECO:0000256" key="11">
    <source>
        <dbReference type="ARBA" id="ARBA00023324"/>
    </source>
</evidence>
<keyword evidence="10" id="KW-0873">Pyrrolidone carboxylic acid</keyword>
<feature type="binding site" evidence="14">
    <location>
        <position position="274"/>
    </location>
    <ligand>
        <name>Ca(2+)</name>
        <dbReference type="ChEBI" id="CHEBI:29108"/>
        <label>1</label>
    </ligand>
</feature>
<gene>
    <name evidence="19" type="ORF">TRIUR3_30053</name>
</gene>
<dbReference type="GO" id="GO:0042744">
    <property type="term" value="P:hydrogen peroxide catabolic process"/>
    <property type="evidence" value="ECO:0007669"/>
    <property type="project" value="UniProtKB-KW"/>
</dbReference>
<feature type="binding site" evidence="14">
    <location>
        <position position="446"/>
    </location>
    <ligand>
        <name>Ca(2+)</name>
        <dbReference type="ChEBI" id="CHEBI:29108"/>
        <label>2</label>
    </ligand>
</feature>
<feature type="binding site" evidence="14">
    <location>
        <position position="286"/>
    </location>
    <ligand>
        <name>Ca(2+)</name>
        <dbReference type="ChEBI" id="CHEBI:29108"/>
        <label>1</label>
    </ligand>
</feature>
<feature type="disulfide bond" evidence="16">
    <location>
        <begin position="398"/>
        <end position="430"/>
    </location>
</feature>
<dbReference type="SUPFAM" id="SSF48113">
    <property type="entry name" value="Heme-dependent peroxidases"/>
    <property type="match status" value="1"/>
</dbReference>
<feature type="disulfide bond" evidence="16">
    <location>
        <begin position="266"/>
        <end position="271"/>
    </location>
</feature>
<feature type="binding site" evidence="14">
    <location>
        <position position="443"/>
    </location>
    <ligand>
        <name>Ca(2+)</name>
        <dbReference type="ChEBI" id="CHEBI:29108"/>
        <label>2</label>
    </ligand>
</feature>
<keyword evidence="8 14" id="KW-0408">Iron</keyword>
<evidence type="ECO:0000256" key="14">
    <source>
        <dbReference type="PIRSR" id="PIRSR600823-3"/>
    </source>
</evidence>
<feature type="region of interest" description="Disordered" evidence="17">
    <location>
        <begin position="56"/>
        <end position="95"/>
    </location>
</feature>
<dbReference type="Pfam" id="PF00141">
    <property type="entry name" value="peroxidase"/>
    <property type="match status" value="1"/>
</dbReference>
<evidence type="ECO:0000259" key="18">
    <source>
        <dbReference type="PROSITE" id="PS50873"/>
    </source>
</evidence>
<proteinExistence type="inferred from homology"/>
<feature type="binding site" evidence="14">
    <location>
        <position position="392"/>
    </location>
    <ligand>
        <name>Ca(2+)</name>
        <dbReference type="ChEBI" id="CHEBI:29108"/>
        <label>2</label>
    </ligand>
</feature>
<dbReference type="PROSITE" id="PS00435">
    <property type="entry name" value="PEROXIDASE_1"/>
    <property type="match status" value="1"/>
</dbReference>
<dbReference type="PRINTS" id="PR00461">
    <property type="entry name" value="PLPEROXIDASE"/>
</dbReference>
<keyword evidence="9 16" id="KW-1015">Disulfide bond</keyword>
<dbReference type="AlphaFoldDB" id="M7ZJS0"/>
<evidence type="ECO:0000256" key="15">
    <source>
        <dbReference type="PIRSR" id="PIRSR600823-4"/>
    </source>
</evidence>
<dbReference type="PRINTS" id="PR00458">
    <property type="entry name" value="PEROXIDASE"/>
</dbReference>
<keyword evidence="3 19" id="KW-0575">Peroxidase</keyword>
<feature type="compositionally biased region" description="Basic and acidic residues" evidence="17">
    <location>
        <begin position="69"/>
        <end position="83"/>
    </location>
</feature>
<evidence type="ECO:0000256" key="13">
    <source>
        <dbReference type="PIRSR" id="PIRSR600823-2"/>
    </source>
</evidence>
<dbReference type="InterPro" id="IPR002016">
    <property type="entry name" value="Haem_peroxidase"/>
</dbReference>
<feature type="disulfide bond" evidence="16">
    <location>
        <begin position="319"/>
        <end position="524"/>
    </location>
</feature>
<evidence type="ECO:0000256" key="3">
    <source>
        <dbReference type="ARBA" id="ARBA00022559"/>
    </source>
</evidence>
<feature type="binding site" evidence="14">
    <location>
        <position position="265"/>
    </location>
    <ligand>
        <name>Ca(2+)</name>
        <dbReference type="ChEBI" id="CHEBI:29108"/>
        <label>1</label>
    </ligand>
</feature>
<keyword evidence="7" id="KW-0560">Oxidoreductase</keyword>
<organism evidence="19">
    <name type="scientific">Triticum urartu</name>
    <name type="common">Red wild einkorn</name>
    <name type="synonym">Crithodium urartu</name>
    <dbReference type="NCBI Taxonomy" id="4572"/>
    <lineage>
        <taxon>Eukaryota</taxon>
        <taxon>Viridiplantae</taxon>
        <taxon>Streptophyta</taxon>
        <taxon>Embryophyta</taxon>
        <taxon>Tracheophyta</taxon>
        <taxon>Spermatophyta</taxon>
        <taxon>Magnoliopsida</taxon>
        <taxon>Liliopsida</taxon>
        <taxon>Poales</taxon>
        <taxon>Poaceae</taxon>
        <taxon>BOP clade</taxon>
        <taxon>Pooideae</taxon>
        <taxon>Triticodae</taxon>
        <taxon>Triticeae</taxon>
        <taxon>Triticinae</taxon>
        <taxon>Triticum</taxon>
    </lineage>
</organism>
<protein>
    <submittedName>
        <fullName evidence="19">Peroxidase 54</fullName>
    </submittedName>
</protein>
<feature type="binding site" evidence="14">
    <location>
        <position position="270"/>
    </location>
    <ligand>
        <name>Ca(2+)</name>
        <dbReference type="ChEBI" id="CHEBI:29108"/>
        <label>1</label>
    </ligand>
</feature>